<sequence>MSAGLISSRRILEDPDNTWSAVEVPPFHHSTLNGYACHDGIVVGQLEALIPFVQRQKGSDFSCIPSLASSKHVPTNLARHGFGNMANVEKRNLRPMRTTLKAGGAGLLFRRCPVQVGEQRRL</sequence>
<reference evidence="2" key="2">
    <citation type="submission" date="2020-10" db="UniProtKB">
        <authorList>
            <consortium name="WormBaseParasite"/>
        </authorList>
    </citation>
    <scope>IDENTIFICATION</scope>
</reference>
<dbReference type="AlphaFoldDB" id="A0A7E4V4B9"/>
<organism evidence="1 2">
    <name type="scientific">Panagrellus redivivus</name>
    <name type="common">Microworm</name>
    <dbReference type="NCBI Taxonomy" id="6233"/>
    <lineage>
        <taxon>Eukaryota</taxon>
        <taxon>Metazoa</taxon>
        <taxon>Ecdysozoa</taxon>
        <taxon>Nematoda</taxon>
        <taxon>Chromadorea</taxon>
        <taxon>Rhabditida</taxon>
        <taxon>Tylenchina</taxon>
        <taxon>Panagrolaimomorpha</taxon>
        <taxon>Panagrolaimoidea</taxon>
        <taxon>Panagrolaimidae</taxon>
        <taxon>Panagrellus</taxon>
    </lineage>
</organism>
<reference evidence="1" key="1">
    <citation type="journal article" date="2013" name="Genetics">
        <title>The draft genome and transcriptome of Panagrellus redivivus are shaped by the harsh demands of a free-living lifestyle.</title>
        <authorList>
            <person name="Srinivasan J."/>
            <person name="Dillman A.R."/>
            <person name="Macchietto M.G."/>
            <person name="Heikkinen L."/>
            <person name="Lakso M."/>
            <person name="Fracchia K.M."/>
            <person name="Antoshechkin I."/>
            <person name="Mortazavi A."/>
            <person name="Wong G."/>
            <person name="Sternberg P.W."/>
        </authorList>
    </citation>
    <scope>NUCLEOTIDE SEQUENCE [LARGE SCALE GENOMIC DNA]</scope>
    <source>
        <strain evidence="1">MT8872</strain>
    </source>
</reference>
<accession>A0A7E4V4B9</accession>
<evidence type="ECO:0000313" key="1">
    <source>
        <dbReference type="Proteomes" id="UP000492821"/>
    </source>
</evidence>
<name>A0A7E4V4B9_PANRE</name>
<proteinExistence type="predicted"/>
<dbReference type="WBParaSite" id="Pan_g16414.t1">
    <property type="protein sequence ID" value="Pan_g16414.t1"/>
    <property type="gene ID" value="Pan_g16414"/>
</dbReference>
<evidence type="ECO:0000313" key="2">
    <source>
        <dbReference type="WBParaSite" id="Pan_g16414.t1"/>
    </source>
</evidence>
<keyword evidence="1" id="KW-1185">Reference proteome</keyword>
<dbReference type="Proteomes" id="UP000492821">
    <property type="component" value="Unassembled WGS sequence"/>
</dbReference>
<protein>
    <submittedName>
        <fullName evidence="2">Uncharacterized protein</fullName>
    </submittedName>
</protein>